<feature type="transmembrane region" description="Helical" evidence="6">
    <location>
        <begin position="28"/>
        <end position="45"/>
    </location>
</feature>
<dbReference type="InterPro" id="IPR036259">
    <property type="entry name" value="MFS_trans_sf"/>
</dbReference>
<protein>
    <submittedName>
        <fullName evidence="8">MFS transporter</fullName>
    </submittedName>
</protein>
<feature type="transmembrane region" description="Helical" evidence="6">
    <location>
        <begin position="350"/>
        <end position="370"/>
    </location>
</feature>
<dbReference type="PANTHER" id="PTHR43791:SF36">
    <property type="entry name" value="TRANSPORTER, PUTATIVE (AFU_ORTHOLOGUE AFUA_6G08340)-RELATED"/>
    <property type="match status" value="1"/>
</dbReference>
<evidence type="ECO:0000256" key="6">
    <source>
        <dbReference type="SAM" id="Phobius"/>
    </source>
</evidence>
<dbReference type="CDD" id="cd17319">
    <property type="entry name" value="MFS_ExuT_GudP_like"/>
    <property type="match status" value="1"/>
</dbReference>
<evidence type="ECO:0000256" key="5">
    <source>
        <dbReference type="ARBA" id="ARBA00023136"/>
    </source>
</evidence>
<comment type="caution">
    <text evidence="8">The sequence shown here is derived from an EMBL/GenBank/DDBJ whole genome shotgun (WGS) entry which is preliminary data.</text>
</comment>
<feature type="transmembrane region" description="Helical" evidence="6">
    <location>
        <begin position="382"/>
        <end position="404"/>
    </location>
</feature>
<dbReference type="InterPro" id="IPR020846">
    <property type="entry name" value="MFS_dom"/>
</dbReference>
<dbReference type="Gene3D" id="1.20.1250.20">
    <property type="entry name" value="MFS general substrate transporter like domains"/>
    <property type="match status" value="2"/>
</dbReference>
<dbReference type="SUPFAM" id="SSF103473">
    <property type="entry name" value="MFS general substrate transporter"/>
    <property type="match status" value="1"/>
</dbReference>
<dbReference type="Proteomes" id="UP001367030">
    <property type="component" value="Unassembled WGS sequence"/>
</dbReference>
<dbReference type="RefSeq" id="WP_340338558.1">
    <property type="nucleotide sequence ID" value="NZ_JBBKZS010000017.1"/>
</dbReference>
<name>A0ABU8XHG3_9BURK</name>
<evidence type="ECO:0000256" key="3">
    <source>
        <dbReference type="ARBA" id="ARBA00022692"/>
    </source>
</evidence>
<feature type="transmembrane region" description="Helical" evidence="6">
    <location>
        <begin position="291"/>
        <end position="312"/>
    </location>
</feature>
<organism evidence="8 9">
    <name type="scientific">Variovorax robiniae</name>
    <dbReference type="NCBI Taxonomy" id="1836199"/>
    <lineage>
        <taxon>Bacteria</taxon>
        <taxon>Pseudomonadati</taxon>
        <taxon>Pseudomonadota</taxon>
        <taxon>Betaproteobacteria</taxon>
        <taxon>Burkholderiales</taxon>
        <taxon>Comamonadaceae</taxon>
        <taxon>Variovorax</taxon>
    </lineage>
</organism>
<feature type="transmembrane region" description="Helical" evidence="6">
    <location>
        <begin position="103"/>
        <end position="125"/>
    </location>
</feature>
<feature type="transmembrane region" description="Helical" evidence="6">
    <location>
        <begin position="131"/>
        <end position="149"/>
    </location>
</feature>
<feature type="transmembrane region" description="Helical" evidence="6">
    <location>
        <begin position="324"/>
        <end position="344"/>
    </location>
</feature>
<feature type="transmembrane region" description="Helical" evidence="6">
    <location>
        <begin position="258"/>
        <end position="279"/>
    </location>
</feature>
<keyword evidence="4 6" id="KW-1133">Transmembrane helix</keyword>
<evidence type="ECO:0000259" key="7">
    <source>
        <dbReference type="PROSITE" id="PS50850"/>
    </source>
</evidence>
<evidence type="ECO:0000256" key="1">
    <source>
        <dbReference type="ARBA" id="ARBA00004141"/>
    </source>
</evidence>
<feature type="transmembrane region" description="Helical" evidence="6">
    <location>
        <begin position="191"/>
        <end position="213"/>
    </location>
</feature>
<dbReference type="PROSITE" id="PS50850">
    <property type="entry name" value="MFS"/>
    <property type="match status" value="1"/>
</dbReference>
<evidence type="ECO:0000313" key="9">
    <source>
        <dbReference type="Proteomes" id="UP001367030"/>
    </source>
</evidence>
<accession>A0ABU8XHG3</accession>
<keyword evidence="2" id="KW-0813">Transport</keyword>
<feature type="domain" description="Major facilitator superfamily (MFS) profile" evidence="7">
    <location>
        <begin position="32"/>
        <end position="440"/>
    </location>
</feature>
<evidence type="ECO:0000256" key="4">
    <source>
        <dbReference type="ARBA" id="ARBA00022989"/>
    </source>
</evidence>
<feature type="transmembrane region" description="Helical" evidence="6">
    <location>
        <begin position="65"/>
        <end position="82"/>
    </location>
</feature>
<evidence type="ECO:0000256" key="2">
    <source>
        <dbReference type="ARBA" id="ARBA00022448"/>
    </source>
</evidence>
<proteinExistence type="predicted"/>
<dbReference type="EMBL" id="JBBKZS010000017">
    <property type="protein sequence ID" value="MEJ8858500.1"/>
    <property type="molecule type" value="Genomic_DNA"/>
</dbReference>
<feature type="transmembrane region" description="Helical" evidence="6">
    <location>
        <begin position="156"/>
        <end position="179"/>
    </location>
</feature>
<keyword evidence="5 6" id="KW-0472">Membrane</keyword>
<evidence type="ECO:0000313" key="8">
    <source>
        <dbReference type="EMBL" id="MEJ8858500.1"/>
    </source>
</evidence>
<keyword evidence="9" id="KW-1185">Reference proteome</keyword>
<dbReference type="InterPro" id="IPR011701">
    <property type="entry name" value="MFS"/>
</dbReference>
<sequence>MTATPLAAGAVPAGAASDAFSDATYKKITWRLIPFLGLLWLLAWIDRINVGYVKLTMLQDLQWSEAVYGLGAGIFFLGYFFFEVPSNMLLQKIGARKTLMRITIGWGITCVAMMFVTTPAMFYFLRFLMGAFEAGFQPGVILYLTYWYPSHRRASAFGMFVAAGALSGVVGGPLAGTIMNNLNGVNGWTGWQWVFLIEGIPSVLAGIATFFYLTNRPGEAKWLTDEEKKLVQADLARDEQALGHREHSVLKSLRDSRLWLLILIYFCIVAANATLNFYGPSVVRELGFTNPVVIGWIMSGAFLCGAVGQVLIGRRADRQKELRWNCSLAVILGAAGLLCAGLFLGQSAALVIASLVVAVVGTSMAIPVFWQMPNRFLTGAAAAVGVATINSLANLAGFGAPFLLGSIKTATGLLSPGLFVIAAVEICAAILILKFIPKGNAAGKA</sequence>
<keyword evidence="3 6" id="KW-0812">Transmembrane</keyword>
<feature type="transmembrane region" description="Helical" evidence="6">
    <location>
        <begin position="416"/>
        <end position="436"/>
    </location>
</feature>
<comment type="subcellular location">
    <subcellularLocation>
        <location evidence="1">Membrane</location>
        <topology evidence="1">Multi-pass membrane protein</topology>
    </subcellularLocation>
</comment>
<gene>
    <name evidence="8" type="ORF">WKW79_28285</name>
</gene>
<dbReference type="PANTHER" id="PTHR43791">
    <property type="entry name" value="PERMEASE-RELATED"/>
    <property type="match status" value="1"/>
</dbReference>
<reference evidence="8 9" key="1">
    <citation type="submission" date="2024-03" db="EMBL/GenBank/DDBJ databases">
        <title>Novel species of the genus Variovorax.</title>
        <authorList>
            <person name="Liu Q."/>
            <person name="Xin Y.-H."/>
        </authorList>
    </citation>
    <scope>NUCLEOTIDE SEQUENCE [LARGE SCALE GENOMIC DNA]</scope>
    <source>
        <strain evidence="8 9">KACC 18901</strain>
    </source>
</reference>
<dbReference type="Pfam" id="PF07690">
    <property type="entry name" value="MFS_1"/>
    <property type="match status" value="1"/>
</dbReference>